<evidence type="ECO:0000256" key="5">
    <source>
        <dbReference type="ARBA" id="ARBA00022777"/>
    </source>
</evidence>
<dbReference type="InterPro" id="IPR050351">
    <property type="entry name" value="BphY/WalK/GraS-like"/>
</dbReference>
<gene>
    <name evidence="9" type="ORF">C7378_1453</name>
</gene>
<dbReference type="PANTHER" id="PTHR42878:SF15">
    <property type="entry name" value="BACTERIOPHYTOCHROME"/>
    <property type="match status" value="1"/>
</dbReference>
<evidence type="ECO:0000256" key="2">
    <source>
        <dbReference type="ARBA" id="ARBA00012438"/>
    </source>
</evidence>
<dbReference type="CDD" id="cd00082">
    <property type="entry name" value="HisKA"/>
    <property type="match status" value="1"/>
</dbReference>
<dbReference type="SMART" id="SM00065">
    <property type="entry name" value="GAF"/>
    <property type="match status" value="1"/>
</dbReference>
<evidence type="ECO:0000256" key="1">
    <source>
        <dbReference type="ARBA" id="ARBA00000085"/>
    </source>
</evidence>
<dbReference type="InterPro" id="IPR029016">
    <property type="entry name" value="GAF-like_dom_sf"/>
</dbReference>
<evidence type="ECO:0000259" key="8">
    <source>
        <dbReference type="PROSITE" id="PS50109"/>
    </source>
</evidence>
<dbReference type="InterPro" id="IPR005467">
    <property type="entry name" value="His_kinase_dom"/>
</dbReference>
<evidence type="ECO:0000313" key="10">
    <source>
        <dbReference type="Proteomes" id="UP000295210"/>
    </source>
</evidence>
<dbReference type="PROSITE" id="PS50109">
    <property type="entry name" value="HIS_KIN"/>
    <property type="match status" value="1"/>
</dbReference>
<organism evidence="9 10">
    <name type="scientific">Acidipila rosea</name>
    <dbReference type="NCBI Taxonomy" id="768535"/>
    <lineage>
        <taxon>Bacteria</taxon>
        <taxon>Pseudomonadati</taxon>
        <taxon>Acidobacteriota</taxon>
        <taxon>Terriglobia</taxon>
        <taxon>Terriglobales</taxon>
        <taxon>Acidobacteriaceae</taxon>
        <taxon>Acidipila</taxon>
    </lineage>
</organism>
<dbReference type="InterPro" id="IPR007891">
    <property type="entry name" value="CHASE3"/>
</dbReference>
<dbReference type="InterPro" id="IPR004358">
    <property type="entry name" value="Sig_transdc_His_kin-like_C"/>
</dbReference>
<evidence type="ECO:0000256" key="3">
    <source>
        <dbReference type="ARBA" id="ARBA00022553"/>
    </source>
</evidence>
<accession>A0A4R1L938</accession>
<dbReference type="PRINTS" id="PR00344">
    <property type="entry name" value="BCTRLSENSOR"/>
</dbReference>
<dbReference type="InterPro" id="IPR003018">
    <property type="entry name" value="GAF"/>
</dbReference>
<dbReference type="PANTHER" id="PTHR42878">
    <property type="entry name" value="TWO-COMPONENT HISTIDINE KINASE"/>
    <property type="match status" value="1"/>
</dbReference>
<dbReference type="InterPro" id="IPR036097">
    <property type="entry name" value="HisK_dim/P_sf"/>
</dbReference>
<dbReference type="CDD" id="cd19410">
    <property type="entry name" value="HK9-like_sensor"/>
    <property type="match status" value="1"/>
</dbReference>
<feature type="domain" description="Histidine kinase" evidence="8">
    <location>
        <begin position="427"/>
        <end position="639"/>
    </location>
</feature>
<dbReference type="Pfam" id="PF02518">
    <property type="entry name" value="HATPase_c"/>
    <property type="match status" value="1"/>
</dbReference>
<keyword evidence="3" id="KW-0597">Phosphoprotein</keyword>
<keyword evidence="6" id="KW-0175">Coiled coil</keyword>
<dbReference type="Gene3D" id="3.30.565.10">
    <property type="entry name" value="Histidine kinase-like ATPase, C-terminal domain"/>
    <property type="match status" value="1"/>
</dbReference>
<keyword evidence="5" id="KW-0418">Kinase</keyword>
<protein>
    <recommendedName>
        <fullName evidence="2">histidine kinase</fullName>
        <ecNumber evidence="2">2.7.13.3</ecNumber>
    </recommendedName>
</protein>
<evidence type="ECO:0000313" key="9">
    <source>
        <dbReference type="EMBL" id="TCK73837.1"/>
    </source>
</evidence>
<comment type="caution">
    <text evidence="9">The sequence shown here is derived from an EMBL/GenBank/DDBJ whole genome shotgun (WGS) entry which is preliminary data.</text>
</comment>
<dbReference type="FunFam" id="1.10.287.130:FF:000070">
    <property type="entry name" value="Histidine kinase sensor protein"/>
    <property type="match status" value="1"/>
</dbReference>
<dbReference type="InterPro" id="IPR036890">
    <property type="entry name" value="HATPase_C_sf"/>
</dbReference>
<dbReference type="InterPro" id="IPR003594">
    <property type="entry name" value="HATPase_dom"/>
</dbReference>
<dbReference type="SUPFAM" id="SSF47384">
    <property type="entry name" value="Homodimeric domain of signal transducing histidine kinase"/>
    <property type="match status" value="1"/>
</dbReference>
<dbReference type="Pfam" id="PF05227">
    <property type="entry name" value="CHASE3"/>
    <property type="match status" value="1"/>
</dbReference>
<dbReference type="Gene3D" id="1.10.287.130">
    <property type="match status" value="1"/>
</dbReference>
<evidence type="ECO:0000256" key="7">
    <source>
        <dbReference type="SAM" id="Phobius"/>
    </source>
</evidence>
<dbReference type="GO" id="GO:0000155">
    <property type="term" value="F:phosphorelay sensor kinase activity"/>
    <property type="evidence" value="ECO:0007669"/>
    <property type="project" value="InterPro"/>
</dbReference>
<feature type="transmembrane region" description="Helical" evidence="7">
    <location>
        <begin position="185"/>
        <end position="205"/>
    </location>
</feature>
<dbReference type="InterPro" id="IPR003661">
    <property type="entry name" value="HisK_dim/P_dom"/>
</dbReference>
<dbReference type="Pfam" id="PF01590">
    <property type="entry name" value="GAF"/>
    <property type="match status" value="1"/>
</dbReference>
<dbReference type="FunFam" id="3.30.565.10:FF:000006">
    <property type="entry name" value="Sensor histidine kinase WalK"/>
    <property type="match status" value="1"/>
</dbReference>
<dbReference type="SMART" id="SM00387">
    <property type="entry name" value="HATPase_c"/>
    <property type="match status" value="1"/>
</dbReference>
<dbReference type="SMART" id="SM00388">
    <property type="entry name" value="HisKA"/>
    <property type="match status" value="1"/>
</dbReference>
<keyword evidence="10" id="KW-1185">Reference proteome</keyword>
<dbReference type="SUPFAM" id="SSF55874">
    <property type="entry name" value="ATPase domain of HSP90 chaperone/DNA topoisomerase II/histidine kinase"/>
    <property type="match status" value="1"/>
</dbReference>
<dbReference type="AlphaFoldDB" id="A0A4R1L938"/>
<feature type="coiled-coil region" evidence="6">
    <location>
        <begin position="382"/>
        <end position="420"/>
    </location>
</feature>
<dbReference type="Gene3D" id="3.30.450.40">
    <property type="match status" value="1"/>
</dbReference>
<dbReference type="Pfam" id="PF00512">
    <property type="entry name" value="HisKA"/>
    <property type="match status" value="1"/>
</dbReference>
<dbReference type="GO" id="GO:0007234">
    <property type="term" value="P:osmosensory signaling via phosphorelay pathway"/>
    <property type="evidence" value="ECO:0007669"/>
    <property type="project" value="TreeGrafter"/>
</dbReference>
<dbReference type="RefSeq" id="WP_131993987.1">
    <property type="nucleotide sequence ID" value="NZ_SMGK01000002.1"/>
</dbReference>
<dbReference type="EC" id="2.7.13.3" evidence="2"/>
<reference evidence="9 10" key="1">
    <citation type="submission" date="2019-03" db="EMBL/GenBank/DDBJ databases">
        <title>Genomic Encyclopedia of Type Strains, Phase IV (KMG-IV): sequencing the most valuable type-strain genomes for metagenomic binning, comparative biology and taxonomic classification.</title>
        <authorList>
            <person name="Goeker M."/>
        </authorList>
    </citation>
    <scope>NUCLEOTIDE SEQUENCE [LARGE SCALE GENOMIC DNA]</scope>
    <source>
        <strain evidence="9 10">DSM 103428</strain>
    </source>
</reference>
<dbReference type="OrthoDB" id="9813394at2"/>
<evidence type="ECO:0000256" key="6">
    <source>
        <dbReference type="SAM" id="Coils"/>
    </source>
</evidence>
<proteinExistence type="predicted"/>
<dbReference type="Proteomes" id="UP000295210">
    <property type="component" value="Unassembled WGS sequence"/>
</dbReference>
<dbReference type="SUPFAM" id="SSF55781">
    <property type="entry name" value="GAF domain-like"/>
    <property type="match status" value="1"/>
</dbReference>
<comment type="catalytic activity">
    <reaction evidence="1">
        <text>ATP + protein L-histidine = ADP + protein N-phospho-L-histidine.</text>
        <dbReference type="EC" id="2.7.13.3"/>
    </reaction>
</comment>
<keyword evidence="7" id="KW-0472">Membrane</keyword>
<dbReference type="EMBL" id="SMGK01000002">
    <property type="protein sequence ID" value="TCK73837.1"/>
    <property type="molecule type" value="Genomic_DNA"/>
</dbReference>
<evidence type="ECO:0000256" key="4">
    <source>
        <dbReference type="ARBA" id="ARBA00022679"/>
    </source>
</evidence>
<dbReference type="GO" id="GO:0000156">
    <property type="term" value="F:phosphorelay response regulator activity"/>
    <property type="evidence" value="ECO:0007669"/>
    <property type="project" value="TreeGrafter"/>
</dbReference>
<dbReference type="GO" id="GO:0030295">
    <property type="term" value="F:protein kinase activator activity"/>
    <property type="evidence" value="ECO:0007669"/>
    <property type="project" value="TreeGrafter"/>
</dbReference>
<sequence>MRLRTTRSLITVLLILAIIVVSMNAGLALRSIQVLGQTEAMVVHTWQVIGSIGRVLGSMRDMDAGERGYLLTGDQAYLEPYTHAASILPQQIATLKSLTADNPLEQQRVAQMQVLVSRRIAFLQAGIEARQRNLSDNARLLEGQGTGKAEMDQVVALTDKMQATEQQLLTQRLVSSSAARQRARFTAILASFIDLVLIVLLFATLSRERRQRMVADDNAERLRQLQSISDIGLTQLTLPELTSELLDRLRSTIHADAAVLCMWRRNELEEEELEVVAASGTAAKIGRRLRLSEDDPIVVAARLNKVTAFTDNSTQTIPLESLRRDMRALLVIPLTISGRVVGTLLAGRKTADAFYDRDEDLLAIAADRIAMSLDRANAYEAEREARRMAEASALEVQRLNEELENRVLQRTAELEATNRELEAFSYSVSHDLRAPLRSVDGFSVALEEDYGELLDGPARDFLRRIRTGVQKMGTLIDSLLQLSRITRADLNREHVNITELAAEVAAELQHQNRDRKITFNIEPGLEAEADPRLLRVALENLLGNAVKFTSRREEAIIELGRDQETGEYFLRDNGAGFDMQYAGKLFTAFQRLHGDKDFAGSGIGLATVARVIRRHHGSIRAEGEIGVGATFRFTLGLGDYG</sequence>
<keyword evidence="7" id="KW-0812">Transmembrane</keyword>
<name>A0A4R1L938_9BACT</name>
<keyword evidence="7" id="KW-1133">Transmembrane helix</keyword>
<keyword evidence="4" id="KW-0808">Transferase</keyword>